<evidence type="ECO:0000256" key="11">
    <source>
        <dbReference type="RuleBase" id="RU004005"/>
    </source>
</evidence>
<evidence type="ECO:0000256" key="8">
    <source>
        <dbReference type="ARBA" id="ARBA00025084"/>
    </source>
</evidence>
<dbReference type="EMBL" id="BJFL01000003">
    <property type="protein sequence ID" value="GDY29345.1"/>
    <property type="molecule type" value="Genomic_DNA"/>
</dbReference>
<evidence type="ECO:0000256" key="3">
    <source>
        <dbReference type="ARBA" id="ARBA00011838"/>
    </source>
</evidence>
<evidence type="ECO:0000256" key="9">
    <source>
        <dbReference type="ARBA" id="ARBA00035207"/>
    </source>
</evidence>
<dbReference type="Pfam" id="PF00237">
    <property type="entry name" value="Ribosomal_L22"/>
    <property type="match status" value="1"/>
</dbReference>
<dbReference type="RefSeq" id="WP_137812519.1">
    <property type="nucleotide sequence ID" value="NZ_BJFL01000003.1"/>
</dbReference>
<dbReference type="HAMAP" id="MF_01331_B">
    <property type="entry name" value="Ribosomal_uL22_B"/>
    <property type="match status" value="1"/>
</dbReference>
<evidence type="ECO:0000256" key="7">
    <source>
        <dbReference type="ARBA" id="ARBA00023274"/>
    </source>
</evidence>
<dbReference type="InterPro" id="IPR036394">
    <property type="entry name" value="Ribosomal_uL22_sf"/>
</dbReference>
<dbReference type="AlphaFoldDB" id="A0A4D4IY84"/>
<evidence type="ECO:0000256" key="12">
    <source>
        <dbReference type="RuleBase" id="RU004006"/>
    </source>
</evidence>
<dbReference type="Gene3D" id="3.90.470.10">
    <property type="entry name" value="Ribosomal protein L22/L17"/>
    <property type="match status" value="1"/>
</dbReference>
<name>A0A4D4IY84_9PSEU</name>
<keyword evidence="16" id="KW-1185">Reference proteome</keyword>
<evidence type="ECO:0000256" key="2">
    <source>
        <dbReference type="ARBA" id="ARBA00009451"/>
    </source>
</evidence>
<organism evidence="15 16">
    <name type="scientific">Gandjariella thermophila</name>
    <dbReference type="NCBI Taxonomy" id="1931992"/>
    <lineage>
        <taxon>Bacteria</taxon>
        <taxon>Bacillati</taxon>
        <taxon>Actinomycetota</taxon>
        <taxon>Actinomycetes</taxon>
        <taxon>Pseudonocardiales</taxon>
        <taxon>Pseudonocardiaceae</taxon>
        <taxon>Gandjariella</taxon>
    </lineage>
</organism>
<dbReference type="Proteomes" id="UP000298860">
    <property type="component" value="Unassembled WGS sequence"/>
</dbReference>
<dbReference type="FunFam" id="3.90.470.10:FF:000002">
    <property type="entry name" value="50S ribosomal protein L22"/>
    <property type="match status" value="1"/>
</dbReference>
<evidence type="ECO:0000313" key="15">
    <source>
        <dbReference type="EMBL" id="GDY29345.1"/>
    </source>
</evidence>
<evidence type="ECO:0000256" key="10">
    <source>
        <dbReference type="HAMAP-Rule" id="MF_01331"/>
    </source>
</evidence>
<dbReference type="NCBIfam" id="TIGR01044">
    <property type="entry name" value="rplV_bact"/>
    <property type="match status" value="1"/>
</dbReference>
<evidence type="ECO:0000256" key="14">
    <source>
        <dbReference type="SAM" id="MobiDB-lite"/>
    </source>
</evidence>
<comment type="function">
    <text evidence="10 13">This protein binds specifically to 23S rRNA; its binding is stimulated by other ribosomal proteins, e.g., L4, L17, and L20. It is important during the early stages of 50S assembly. It makes multiple contacts with different domains of the 23S rRNA in the assembled 50S subunit and ribosome.</text>
</comment>
<evidence type="ECO:0000256" key="6">
    <source>
        <dbReference type="ARBA" id="ARBA00022980"/>
    </source>
</evidence>
<comment type="caution">
    <text evidence="15">The sequence shown here is derived from an EMBL/GenBank/DDBJ whole genome shotgun (WGS) entry which is preliminary data.</text>
</comment>
<gene>
    <name evidence="10 15" type="primary">rplV</name>
    <name evidence="15" type="ORF">GTS_09780</name>
</gene>
<dbReference type="GO" id="GO:0022625">
    <property type="term" value="C:cytosolic large ribosomal subunit"/>
    <property type="evidence" value="ECO:0007669"/>
    <property type="project" value="TreeGrafter"/>
</dbReference>
<keyword evidence="6 10" id="KW-0689">Ribosomal protein</keyword>
<keyword evidence="4 10" id="KW-0699">rRNA-binding</keyword>
<comment type="function">
    <text evidence="1 10">The globular domain of the protein is located near the polypeptide exit tunnel on the outside of the subunit, while an extended beta-hairpin is found that lines the wall of the exit tunnel in the center of the 70S ribosome.</text>
</comment>
<dbReference type="GO" id="GO:0006412">
    <property type="term" value="P:translation"/>
    <property type="evidence" value="ECO:0007669"/>
    <property type="project" value="UniProtKB-UniRule"/>
</dbReference>
<dbReference type="GO" id="GO:0003735">
    <property type="term" value="F:structural constituent of ribosome"/>
    <property type="evidence" value="ECO:0007669"/>
    <property type="project" value="InterPro"/>
</dbReference>
<comment type="similarity">
    <text evidence="2 10 11">Belongs to the universal ribosomal protein uL22 family.</text>
</comment>
<dbReference type="InterPro" id="IPR001063">
    <property type="entry name" value="Ribosomal_uL22"/>
</dbReference>
<sequence>MGNNADGAEELPRATARARYVRTTPMKARRVIDLIRGRNAQEALAVLRFAPQAASEPVAKVLASAMANAENNLSLDPETLWVSRAYVDEGPTLKRFRPRAQGRAYRIRKRTSHITVEVESRPKAATGTGKARKTSAKASARQKEAR</sequence>
<dbReference type="InterPro" id="IPR047867">
    <property type="entry name" value="Ribosomal_uL22_bac/org-type"/>
</dbReference>
<dbReference type="SUPFAM" id="SSF54843">
    <property type="entry name" value="Ribosomal protein L22"/>
    <property type="match status" value="1"/>
</dbReference>
<dbReference type="OrthoDB" id="9805969at2"/>
<feature type="region of interest" description="Disordered" evidence="14">
    <location>
        <begin position="116"/>
        <end position="146"/>
    </location>
</feature>
<dbReference type="GO" id="GO:0019843">
    <property type="term" value="F:rRNA binding"/>
    <property type="evidence" value="ECO:0007669"/>
    <property type="project" value="UniProtKB-UniRule"/>
</dbReference>
<evidence type="ECO:0000256" key="1">
    <source>
        <dbReference type="ARBA" id="ARBA00003478"/>
    </source>
</evidence>
<reference evidence="16" key="1">
    <citation type="submission" date="2019-04" db="EMBL/GenBank/DDBJ databases">
        <title>Draft genome sequence of Pseudonocardiaceae bacterium SL3-2-4.</title>
        <authorList>
            <person name="Ningsih F."/>
            <person name="Yokota A."/>
            <person name="Sakai Y."/>
            <person name="Nanatani K."/>
            <person name="Yabe S."/>
            <person name="Oetari A."/>
            <person name="Sjamsuridzal W."/>
        </authorList>
    </citation>
    <scope>NUCLEOTIDE SEQUENCE [LARGE SCALE GENOMIC DNA]</scope>
    <source>
        <strain evidence="16">SL3-2-4</strain>
    </source>
</reference>
<proteinExistence type="inferred from homology"/>
<keyword evidence="7 10" id="KW-0687">Ribonucleoprotein</keyword>
<evidence type="ECO:0000313" key="16">
    <source>
        <dbReference type="Proteomes" id="UP000298860"/>
    </source>
</evidence>
<dbReference type="PANTHER" id="PTHR13501:SF8">
    <property type="entry name" value="LARGE RIBOSOMAL SUBUNIT PROTEIN UL22M"/>
    <property type="match status" value="1"/>
</dbReference>
<accession>A0A4D4IY84</accession>
<protein>
    <recommendedName>
        <fullName evidence="9 10">Large ribosomal subunit protein uL22</fullName>
    </recommendedName>
</protein>
<keyword evidence="5 10" id="KW-0694">RNA-binding</keyword>
<evidence type="ECO:0000256" key="5">
    <source>
        <dbReference type="ARBA" id="ARBA00022884"/>
    </source>
</evidence>
<evidence type="ECO:0000256" key="4">
    <source>
        <dbReference type="ARBA" id="ARBA00022730"/>
    </source>
</evidence>
<comment type="subunit">
    <text evidence="3 10 12">Part of the 50S ribosomal subunit.</text>
</comment>
<dbReference type="InterPro" id="IPR018260">
    <property type="entry name" value="Ribosomal_uL22_CS"/>
</dbReference>
<comment type="function">
    <text evidence="8">This protein binds specifically to 23S rRNA; its binding is stimulated by other ribosomal proteins, e.g. L4, L17, and L20. It is important during the early stages of 50S assembly. It makes multiple contacts with different domains of the 23S rRNA in the assembled 50S subunit and ribosome.</text>
</comment>
<dbReference type="PROSITE" id="PS00464">
    <property type="entry name" value="RIBOSOMAL_L22"/>
    <property type="match status" value="1"/>
</dbReference>
<dbReference type="PANTHER" id="PTHR13501">
    <property type="entry name" value="CHLOROPLAST 50S RIBOSOMAL PROTEIN L22-RELATED"/>
    <property type="match status" value="1"/>
</dbReference>
<dbReference type="CDD" id="cd00336">
    <property type="entry name" value="Ribosomal_L22"/>
    <property type="match status" value="1"/>
</dbReference>
<evidence type="ECO:0000256" key="13">
    <source>
        <dbReference type="RuleBase" id="RU004008"/>
    </source>
</evidence>
<dbReference type="InterPro" id="IPR005727">
    <property type="entry name" value="Ribosomal_uL22_bac/chlpt-type"/>
</dbReference>